<dbReference type="Pfam" id="PF07705">
    <property type="entry name" value="CARDB"/>
    <property type="match status" value="1"/>
</dbReference>
<feature type="compositionally biased region" description="Low complexity" evidence="1">
    <location>
        <begin position="241"/>
        <end position="262"/>
    </location>
</feature>
<feature type="compositionally biased region" description="Polar residues" evidence="1">
    <location>
        <begin position="383"/>
        <end position="399"/>
    </location>
</feature>
<evidence type="ECO:0000313" key="4">
    <source>
        <dbReference type="Proteomes" id="UP000318017"/>
    </source>
</evidence>
<organism evidence="3 4">
    <name type="scientific">Aureliella helgolandensis</name>
    <dbReference type="NCBI Taxonomy" id="2527968"/>
    <lineage>
        <taxon>Bacteria</taxon>
        <taxon>Pseudomonadati</taxon>
        <taxon>Planctomycetota</taxon>
        <taxon>Planctomycetia</taxon>
        <taxon>Pirellulales</taxon>
        <taxon>Pirellulaceae</taxon>
        <taxon>Aureliella</taxon>
    </lineage>
</organism>
<evidence type="ECO:0000259" key="2">
    <source>
        <dbReference type="Pfam" id="PF07705"/>
    </source>
</evidence>
<feature type="region of interest" description="Disordered" evidence="1">
    <location>
        <begin position="85"/>
        <end position="138"/>
    </location>
</feature>
<feature type="compositionally biased region" description="Basic and acidic residues" evidence="1">
    <location>
        <begin position="369"/>
        <end position="380"/>
    </location>
</feature>
<proteinExistence type="predicted"/>
<name>A0A518GDE2_9BACT</name>
<sequence length="933" mass="96572">MIGRQNERSNQHYEPRRCVPGVLRLQRAGRWRTALALVGVGLLQALTSQVEAQEERGQEPPPILRGGIVHQLRSLSEEALGVFKSNDSKENSSAPTHSGGHLSSPAPSLRNHAPRQPRLPTSGEPTRSSIPHPSLPAVISPEDLAQRSGMTDSAMPGSGIGAAPTLSAPASGRVYVTEDLPPSVAASLRGKSRTAPSTSSTAKSTALRSSDRSIAATGRVSTVADDSESRAPFVPRVPLPGRSASGAALSSGKTASLGNTPATPSPPSDATRVASQVEGSGAATGSTLTADSKAAAVAQFPNSKTMPSPPPQARTAQSVSVPAFLVDVPTSERGGLPASPGERSSALSSDPASLPSMPILSANGLSNQEESKASDMKKAAPESSFSASLPRDLSTNSNALPAPAGTAALDSNARHDLPEAEGAQPPHGGAAKVELPTGLPAKGPFQSAGTAAAPSKPPAANGDQRMKMESPHIVVELTGPADLPVGTPANYAIVVTNTDAIDLRGLILRMDVPVGIAVQSLKPSHGEFEVEHAADGATLLTWGFDHLASGQTASAPVQLVASRPQNFAVAMEWTLIPLTSSTEFDVLAPRLELALEGPSEVRFGEPNAYRLHVRNPGNASASNVAVTLTAGPYGSSTSEVGSIAAGGEQVIEVELIFNQKGPIAIAASAVAAGELSSDTDIEVLVRKPELQAKMAAPSLVYHGSPASYLVQLANSGDAVARDVVAKIKLPPQAEVLAKPAGAELVEGYLTWNIEELGVGKSLDFPVQLQLLQEGENLVEIVCEGTAGELANAAATTQLQSIADVKLLVNDPLSPAPVQGEVLYELTLTNRGSKAASNVRVVAQFSDGIEPTRGEGQPCRIIPGQLLFEPLTTLAAGESVQLQVFAEAATAGMHRFRAEVRMDESEARLVQEESTQYLDTVGKIAAPLTNRVLR</sequence>
<feature type="compositionally biased region" description="Polar residues" evidence="1">
    <location>
        <begin position="273"/>
        <end position="290"/>
    </location>
</feature>
<evidence type="ECO:0000256" key="1">
    <source>
        <dbReference type="SAM" id="MobiDB-lite"/>
    </source>
</evidence>
<feature type="region of interest" description="Disordered" evidence="1">
    <location>
        <begin position="330"/>
        <end position="465"/>
    </location>
</feature>
<reference evidence="3 4" key="1">
    <citation type="submission" date="2019-02" db="EMBL/GenBank/DDBJ databases">
        <title>Deep-cultivation of Planctomycetes and their phenomic and genomic characterization uncovers novel biology.</title>
        <authorList>
            <person name="Wiegand S."/>
            <person name="Jogler M."/>
            <person name="Boedeker C."/>
            <person name="Pinto D."/>
            <person name="Vollmers J."/>
            <person name="Rivas-Marin E."/>
            <person name="Kohn T."/>
            <person name="Peeters S.H."/>
            <person name="Heuer A."/>
            <person name="Rast P."/>
            <person name="Oberbeckmann S."/>
            <person name="Bunk B."/>
            <person name="Jeske O."/>
            <person name="Meyerdierks A."/>
            <person name="Storesund J.E."/>
            <person name="Kallscheuer N."/>
            <person name="Luecker S."/>
            <person name="Lage O.M."/>
            <person name="Pohl T."/>
            <person name="Merkel B.J."/>
            <person name="Hornburger P."/>
            <person name="Mueller R.-W."/>
            <person name="Bruemmer F."/>
            <person name="Labrenz M."/>
            <person name="Spormann A.M."/>
            <person name="Op den Camp H."/>
            <person name="Overmann J."/>
            <person name="Amann R."/>
            <person name="Jetten M.S.M."/>
            <person name="Mascher T."/>
            <person name="Medema M.H."/>
            <person name="Devos D.P."/>
            <person name="Kaster A.-K."/>
            <person name="Ovreas L."/>
            <person name="Rohde M."/>
            <person name="Galperin M.Y."/>
            <person name="Jogler C."/>
        </authorList>
    </citation>
    <scope>NUCLEOTIDE SEQUENCE [LARGE SCALE GENOMIC DNA]</scope>
    <source>
        <strain evidence="3 4">Q31a</strain>
    </source>
</reference>
<gene>
    <name evidence="3" type="primary">omcB_3</name>
    <name evidence="3" type="ORF">Q31a_49860</name>
</gene>
<dbReference type="InterPro" id="IPR051172">
    <property type="entry name" value="Chlamydia_OmcB"/>
</dbReference>
<dbReference type="InterPro" id="IPR011635">
    <property type="entry name" value="CARDB"/>
</dbReference>
<feature type="region of interest" description="Disordered" evidence="1">
    <location>
        <begin position="185"/>
        <end position="317"/>
    </location>
</feature>
<feature type="compositionally biased region" description="Low complexity" evidence="1">
    <location>
        <begin position="344"/>
        <end position="356"/>
    </location>
</feature>
<accession>A0A518GDE2</accession>
<feature type="domain" description="CARDB" evidence="2">
    <location>
        <begin position="594"/>
        <end position="671"/>
    </location>
</feature>
<feature type="compositionally biased region" description="Low complexity" evidence="1">
    <location>
        <begin position="193"/>
        <end position="208"/>
    </location>
</feature>
<dbReference type="Proteomes" id="UP000318017">
    <property type="component" value="Chromosome"/>
</dbReference>
<evidence type="ECO:0000313" key="3">
    <source>
        <dbReference type="EMBL" id="QDV26612.1"/>
    </source>
</evidence>
<dbReference type="InterPro" id="IPR013783">
    <property type="entry name" value="Ig-like_fold"/>
</dbReference>
<keyword evidence="4" id="KW-1185">Reference proteome</keyword>
<dbReference type="Gene3D" id="2.60.40.10">
    <property type="entry name" value="Immunoglobulins"/>
    <property type="match status" value="2"/>
</dbReference>
<dbReference type="PANTHER" id="PTHR34819:SF3">
    <property type="entry name" value="CELL SURFACE PROTEIN"/>
    <property type="match status" value="1"/>
</dbReference>
<protein>
    <submittedName>
        <fullName evidence="3">Large cysteine-rich periplasmic protein OmcB</fullName>
    </submittedName>
</protein>
<dbReference type="AlphaFoldDB" id="A0A518GDE2"/>
<dbReference type="PANTHER" id="PTHR34819">
    <property type="entry name" value="LARGE CYSTEINE-RICH PERIPLASMIC PROTEIN OMCB"/>
    <property type="match status" value="1"/>
</dbReference>
<dbReference type="KEGG" id="ahel:Q31a_49860"/>
<dbReference type="EMBL" id="CP036298">
    <property type="protein sequence ID" value="QDV26612.1"/>
    <property type="molecule type" value="Genomic_DNA"/>
</dbReference>